<feature type="transmembrane region" description="Helical" evidence="2">
    <location>
        <begin position="158"/>
        <end position="177"/>
    </location>
</feature>
<feature type="domain" description="EamA" evidence="3">
    <location>
        <begin position="159"/>
        <end position="294"/>
    </location>
</feature>
<dbReference type="Pfam" id="PF00892">
    <property type="entry name" value="EamA"/>
    <property type="match status" value="2"/>
</dbReference>
<comment type="similarity">
    <text evidence="1">Belongs to the EamA transporter family.</text>
</comment>
<dbReference type="STRING" id="41431.PCC8801_1991"/>
<proteinExistence type="inferred from homology"/>
<keyword evidence="2" id="KW-0812">Transmembrane</keyword>
<keyword evidence="5" id="KW-1185">Reference proteome</keyword>
<feature type="transmembrane region" description="Helical" evidence="2">
    <location>
        <begin position="189"/>
        <end position="210"/>
    </location>
</feature>
<feature type="transmembrane region" description="Helical" evidence="2">
    <location>
        <begin position="222"/>
        <end position="244"/>
    </location>
</feature>
<name>B7JYV2_RIPO1</name>
<dbReference type="GO" id="GO:0016020">
    <property type="term" value="C:membrane"/>
    <property type="evidence" value="ECO:0007669"/>
    <property type="project" value="InterPro"/>
</dbReference>
<dbReference type="EMBL" id="CP001287">
    <property type="protein sequence ID" value="ACK66029.1"/>
    <property type="molecule type" value="Genomic_DNA"/>
</dbReference>
<dbReference type="PANTHER" id="PTHR22911">
    <property type="entry name" value="ACYL-MALONYL CONDENSING ENZYME-RELATED"/>
    <property type="match status" value="1"/>
</dbReference>
<reference evidence="5" key="1">
    <citation type="journal article" date="2011" name="MBio">
        <title>Novel metabolic attributes of the genus Cyanothece, comprising a group of unicellular nitrogen-fixing Cyanobacteria.</title>
        <authorList>
            <person name="Bandyopadhyay A."/>
            <person name="Elvitigala T."/>
            <person name="Welsh E."/>
            <person name="Stockel J."/>
            <person name="Liberton M."/>
            <person name="Min H."/>
            <person name="Sherman L.A."/>
            <person name="Pakrasi H.B."/>
        </authorList>
    </citation>
    <scope>NUCLEOTIDE SEQUENCE [LARGE SCALE GENOMIC DNA]</scope>
    <source>
        <strain evidence="5">PCC 8801</strain>
    </source>
</reference>
<evidence type="ECO:0000313" key="5">
    <source>
        <dbReference type="Proteomes" id="UP000008204"/>
    </source>
</evidence>
<evidence type="ECO:0000259" key="3">
    <source>
        <dbReference type="Pfam" id="PF00892"/>
    </source>
</evidence>
<feature type="transmembrane region" description="Helical" evidence="2">
    <location>
        <begin position="277"/>
        <end position="296"/>
    </location>
</feature>
<dbReference type="InterPro" id="IPR037185">
    <property type="entry name" value="EmrE-like"/>
</dbReference>
<dbReference type="SUPFAM" id="SSF103481">
    <property type="entry name" value="Multidrug resistance efflux transporter EmrE"/>
    <property type="match status" value="2"/>
</dbReference>
<keyword evidence="2" id="KW-0472">Membrane</keyword>
<evidence type="ECO:0000313" key="4">
    <source>
        <dbReference type="EMBL" id="ACK66029.1"/>
    </source>
</evidence>
<organism evidence="4 5">
    <name type="scientific">Rippkaea orientalis (strain PCC 8801 / RF-1)</name>
    <name type="common">Cyanothece sp. (strain PCC 8801)</name>
    <dbReference type="NCBI Taxonomy" id="41431"/>
    <lineage>
        <taxon>Bacteria</taxon>
        <taxon>Bacillati</taxon>
        <taxon>Cyanobacteriota</taxon>
        <taxon>Cyanophyceae</taxon>
        <taxon>Oscillatoriophycideae</taxon>
        <taxon>Chroococcales</taxon>
        <taxon>Aphanothecaceae</taxon>
        <taxon>Rippkaea</taxon>
        <taxon>Rippkaea orientalis</taxon>
    </lineage>
</organism>
<gene>
    <name evidence="4" type="ordered locus">PCC8801_1991</name>
</gene>
<protein>
    <recommendedName>
        <fullName evidence="3">EamA domain-containing protein</fullName>
    </recommendedName>
</protein>
<dbReference type="InterPro" id="IPR000620">
    <property type="entry name" value="EamA_dom"/>
</dbReference>
<feature type="transmembrane region" description="Helical" evidence="2">
    <location>
        <begin position="128"/>
        <end position="146"/>
    </location>
</feature>
<dbReference type="KEGG" id="cyp:PCC8801_1991"/>
<dbReference type="Proteomes" id="UP000008204">
    <property type="component" value="Chromosome"/>
</dbReference>
<dbReference type="AlphaFoldDB" id="B7JYV2"/>
<dbReference type="Gene3D" id="1.10.3730.20">
    <property type="match status" value="1"/>
</dbReference>
<evidence type="ECO:0000256" key="2">
    <source>
        <dbReference type="SAM" id="Phobius"/>
    </source>
</evidence>
<feature type="domain" description="EamA" evidence="3">
    <location>
        <begin position="15"/>
        <end position="144"/>
    </location>
</feature>
<dbReference type="PANTHER" id="PTHR22911:SF76">
    <property type="entry name" value="EAMA DOMAIN-CONTAINING PROTEIN"/>
    <property type="match status" value="1"/>
</dbReference>
<dbReference type="OrthoDB" id="9790852at2"/>
<sequence length="300" mass="32089">MSPSPWKIGLILTIGVLAVSTSAIFICLSINAANVSGVEFSLFLAASRVIIASTVLLPTWRNLPQISVPRSAYYYAIAAGIALAGHFATWITSLSFTSIVASTTLVTTTPVWVSLISWLWFHEKLTKRTILGIIIALAGGMVITLGGDNASIKVSNSLLGNSLAILGAWTASFYLVWGQKAQKQGFRIGSYIAIVYTTAAIVLFPLPLFLGNGYLGYPNEVYIYVILMAVFSQLIGHTSFNWAVRWISPTLVTLAILFEPVGASFLGFLLLGEVPSLFVLGGAIILLIGVIMAVLGSKKN</sequence>
<feature type="transmembrane region" description="Helical" evidence="2">
    <location>
        <begin position="99"/>
        <end position="121"/>
    </location>
</feature>
<accession>B7JYV2</accession>
<dbReference type="HOGENOM" id="CLU_033863_0_2_3"/>
<feature type="transmembrane region" description="Helical" evidence="2">
    <location>
        <begin position="251"/>
        <end position="271"/>
    </location>
</feature>
<evidence type="ECO:0000256" key="1">
    <source>
        <dbReference type="ARBA" id="ARBA00007362"/>
    </source>
</evidence>
<feature type="transmembrane region" description="Helical" evidence="2">
    <location>
        <begin position="72"/>
        <end position="93"/>
    </location>
</feature>
<dbReference type="eggNOG" id="COG0697">
    <property type="taxonomic scope" value="Bacteria"/>
</dbReference>
<keyword evidence="2" id="KW-1133">Transmembrane helix</keyword>
<dbReference type="RefSeq" id="WP_012595300.1">
    <property type="nucleotide sequence ID" value="NC_011726.1"/>
</dbReference>